<dbReference type="Proteomes" id="UP000041394">
    <property type="component" value="Unassembled WGS sequence"/>
</dbReference>
<dbReference type="AlphaFoldDB" id="A0A0K2XE05"/>
<dbReference type="SUPFAM" id="SSF51269">
    <property type="entry name" value="AFP III-like domain"/>
    <property type="match status" value="1"/>
</dbReference>
<evidence type="ECO:0000256" key="1">
    <source>
        <dbReference type="NCBIfam" id="TIGR03586"/>
    </source>
</evidence>
<reference evidence="7 8" key="3">
    <citation type="submission" date="2014-12" db="EMBL/GenBank/DDBJ databases">
        <authorList>
            <person name="Jaenicke S."/>
        </authorList>
    </citation>
    <scope>NUCLEOTIDE SEQUENCE [LARGE SCALE GENOMIC DNA]</scope>
</reference>
<evidence type="ECO:0000313" key="5">
    <source>
        <dbReference type="EMBL" id="CRF44777.1"/>
    </source>
</evidence>
<reference evidence="6" key="2">
    <citation type="submission" date="2014-12" db="EMBL/GenBank/DDBJ databases">
        <authorList>
            <person name="Smet A."/>
        </authorList>
    </citation>
    <scope>NUCLEOTIDE SEQUENCE [LARGE SCALE GENOMIC DNA]</scope>
</reference>
<dbReference type="PANTHER" id="PTHR42966">
    <property type="entry name" value="N-ACETYLNEURAMINATE SYNTHASE"/>
    <property type="match status" value="1"/>
</dbReference>
<dbReference type="Gene3D" id="3.20.20.70">
    <property type="entry name" value="Aldolase class I"/>
    <property type="match status" value="1"/>
</dbReference>
<dbReference type="InterPro" id="IPR036732">
    <property type="entry name" value="AFP_Neu5c_C_sf"/>
</dbReference>
<dbReference type="OrthoDB" id="9781701at2"/>
<dbReference type="EMBL" id="CDMH01000022">
    <property type="protein sequence ID" value="CRF42325.1"/>
    <property type="molecule type" value="Genomic_DNA"/>
</dbReference>
<dbReference type="EMBL" id="CDMN01000058">
    <property type="protein sequence ID" value="CRF44777.1"/>
    <property type="molecule type" value="Genomic_DNA"/>
</dbReference>
<organism evidence="5 7">
    <name type="scientific">Helicobacter ailurogastricus</name>
    <dbReference type="NCBI Taxonomy" id="1578720"/>
    <lineage>
        <taxon>Bacteria</taxon>
        <taxon>Pseudomonadati</taxon>
        <taxon>Campylobacterota</taxon>
        <taxon>Epsilonproteobacteria</taxon>
        <taxon>Campylobacterales</taxon>
        <taxon>Helicobacteraceae</taxon>
        <taxon>Helicobacter</taxon>
    </lineage>
</organism>
<dbReference type="GO" id="GO:0047444">
    <property type="term" value="F:N-acylneuraminate-9-phosphate synthase activity"/>
    <property type="evidence" value="ECO:0007669"/>
    <property type="project" value="TreeGrafter"/>
</dbReference>
<dbReference type="InterPro" id="IPR013785">
    <property type="entry name" value="Aldolase_TIM"/>
</dbReference>
<dbReference type="SMART" id="SM00858">
    <property type="entry name" value="SAF"/>
    <property type="match status" value="1"/>
</dbReference>
<dbReference type="EC" id="2.5.1.97" evidence="1"/>
<keyword evidence="5" id="KW-0808">Transferase</keyword>
<dbReference type="Pfam" id="PF03102">
    <property type="entry name" value="NeuB"/>
    <property type="match status" value="1"/>
</dbReference>
<dbReference type="RefSeq" id="WP_053940972.1">
    <property type="nucleotide sequence ID" value="NZ_CDMH01000022.1"/>
</dbReference>
<dbReference type="InterPro" id="IPR006190">
    <property type="entry name" value="SAF_AFP_Neu5Ac"/>
</dbReference>
<evidence type="ECO:0000313" key="4">
    <source>
        <dbReference type="EMBL" id="CRF42325.1"/>
    </source>
</evidence>
<keyword evidence="6" id="KW-1185">Reference proteome</keyword>
<feature type="domain" description="AFP-like" evidence="2">
    <location>
        <begin position="276"/>
        <end position="334"/>
    </location>
</feature>
<dbReference type="NCBIfam" id="TIGR03586">
    <property type="entry name" value="PseI"/>
    <property type="match status" value="1"/>
</dbReference>
<evidence type="ECO:0000259" key="2">
    <source>
        <dbReference type="PROSITE" id="PS50844"/>
    </source>
</evidence>
<evidence type="ECO:0000313" key="3">
    <source>
        <dbReference type="EMBL" id="CRF41037.1"/>
    </source>
</evidence>
<dbReference type="PANTHER" id="PTHR42966:SF2">
    <property type="entry name" value="PSEUDAMINIC ACID SYNTHASE"/>
    <property type="match status" value="1"/>
</dbReference>
<accession>A0A0K2XE05</accession>
<dbReference type="InterPro" id="IPR051690">
    <property type="entry name" value="PseI-like"/>
</dbReference>
<proteinExistence type="predicted"/>
<dbReference type="Proteomes" id="UP000038622">
    <property type="component" value="Unassembled WGS sequence"/>
</dbReference>
<dbReference type="GO" id="GO:0016051">
    <property type="term" value="P:carbohydrate biosynthetic process"/>
    <property type="evidence" value="ECO:0007669"/>
    <property type="project" value="InterPro"/>
</dbReference>
<dbReference type="PROSITE" id="PS50844">
    <property type="entry name" value="AFP_LIKE"/>
    <property type="match status" value="1"/>
</dbReference>
<evidence type="ECO:0000313" key="8">
    <source>
        <dbReference type="Proteomes" id="UP000045175"/>
    </source>
</evidence>
<dbReference type="CDD" id="cd11615">
    <property type="entry name" value="SAF_NeuB_like"/>
    <property type="match status" value="1"/>
</dbReference>
<protein>
    <recommendedName>
        <fullName evidence="1">Pseudaminic acid synthase</fullName>
        <ecNumber evidence="1">2.5.1.97</ecNumber>
    </recommendedName>
</protein>
<reference evidence="5" key="1">
    <citation type="submission" date="2014-12" db="EMBL/GenBank/DDBJ databases">
        <title>Whole genome sequences of four Staphylococcus schleiferi canine isolates.</title>
        <authorList>
            <person name="Misic A.M."/>
            <person name="Cain C."/>
            <person name="Morris D.O."/>
            <person name="Rankin S."/>
            <person name="Beiting D."/>
        </authorList>
    </citation>
    <scope>NUCLEOTIDE SEQUENCE</scope>
    <source>
        <strain evidence="3">ASB11</strain>
        <strain evidence="4">ASB13</strain>
        <strain evidence="5">ASB9</strain>
    </source>
</reference>
<dbReference type="InterPro" id="IPR020030">
    <property type="entry name" value="Pseudaminic_synth_PseI"/>
</dbReference>
<evidence type="ECO:0000313" key="6">
    <source>
        <dbReference type="Proteomes" id="UP000038622"/>
    </source>
</evidence>
<dbReference type="InterPro" id="IPR057736">
    <property type="entry name" value="SAF_PseI/NeuA/NeuB"/>
</dbReference>
<dbReference type="SUPFAM" id="SSF51569">
    <property type="entry name" value="Aldolase"/>
    <property type="match status" value="1"/>
</dbReference>
<dbReference type="InterPro" id="IPR013974">
    <property type="entry name" value="SAF"/>
</dbReference>
<dbReference type="STRING" id="1578720.HAL011_08130"/>
<sequence>MTPLIVAELSANHAHSLEIAEKSLIVLKNIGVGAAKLQTYTPDCLTLPLDKPPFIIQGTLWDKQSLYALYKEAAMPLEWHKPLFALAKSLDLCLFSSVFSLKGLELLESLDCPIYKIASFEITDLELLRQVASTKKPLILSTGIATHENILDALEVCAKAGNTDTTLLKCTSAYPALLQDAHLLSMPKLKELYKTAYGLSDHTLGHLSAIIATTLGASVIEKHFMLDKSLNTPDSAFSLDTQEFSTLIKAVRQTKEALGSPTPPTKEPKGAQFARSLFVIKPLKKGQTLTREHIKALRPNAGLAPKNLDKVLGRKAVRDLEVGHPLSWQDLLDPFS</sequence>
<evidence type="ECO:0000313" key="7">
    <source>
        <dbReference type="Proteomes" id="UP000041394"/>
    </source>
</evidence>
<dbReference type="Gene3D" id="3.90.1210.10">
    <property type="entry name" value="Antifreeze-like/N-acetylneuraminic acid synthase C-terminal domain"/>
    <property type="match status" value="1"/>
</dbReference>
<dbReference type="Proteomes" id="UP000045175">
    <property type="component" value="Unassembled WGS sequence"/>
</dbReference>
<gene>
    <name evidence="3" type="ORF">HAL011_08130</name>
    <name evidence="4" type="ORF">HAL013_04940</name>
    <name evidence="5" type="ORF">HAL09_13890</name>
</gene>
<dbReference type="EMBL" id="CDML01000025">
    <property type="protein sequence ID" value="CRF41037.1"/>
    <property type="molecule type" value="Genomic_DNA"/>
</dbReference>
<dbReference type="InterPro" id="IPR013132">
    <property type="entry name" value="PseI/NeuA/B-like_N"/>
</dbReference>
<name>A0A0K2XE05_9HELI</name>
<dbReference type="Pfam" id="PF08666">
    <property type="entry name" value="SAF"/>
    <property type="match status" value="1"/>
</dbReference>